<dbReference type="EMBL" id="JACHDO010000001">
    <property type="protein sequence ID" value="MBB5494747.1"/>
    <property type="molecule type" value="Genomic_DNA"/>
</dbReference>
<reference evidence="1 2" key="1">
    <citation type="submission" date="2020-08" db="EMBL/GenBank/DDBJ databases">
        <title>Sequencing the genomes of 1000 actinobacteria strains.</title>
        <authorList>
            <person name="Klenk H.-P."/>
        </authorList>
    </citation>
    <scope>NUCLEOTIDE SEQUENCE [LARGE SCALE GENOMIC DNA]</scope>
    <source>
        <strain evidence="1 2">DSM 44598</strain>
    </source>
</reference>
<dbReference type="Proteomes" id="UP000579647">
    <property type="component" value="Unassembled WGS sequence"/>
</dbReference>
<organism evidence="1 2">
    <name type="scientific">Nocardiopsis metallicus</name>
    <dbReference type="NCBI Taxonomy" id="179819"/>
    <lineage>
        <taxon>Bacteria</taxon>
        <taxon>Bacillati</taxon>
        <taxon>Actinomycetota</taxon>
        <taxon>Actinomycetes</taxon>
        <taxon>Streptosporangiales</taxon>
        <taxon>Nocardiopsidaceae</taxon>
        <taxon>Nocardiopsis</taxon>
    </lineage>
</organism>
<sequence length="141" mass="15977">MAVEADSSLFFQYRQCKGEPLSTMDHPLIGIDARLIAPDIPFDDEPRLEIRVEKEVDRLTLAELDDHINLLHRLREGAVQPVVRVVNHLMWALDVGQVEAERAAQVLADKGHVLEDSATAWWVLRQSPTTLRVLVNPEEIP</sequence>
<dbReference type="AlphaFoldDB" id="A0A840WT61"/>
<accession>A0A840WT61</accession>
<evidence type="ECO:0000313" key="1">
    <source>
        <dbReference type="EMBL" id="MBB5494747.1"/>
    </source>
</evidence>
<comment type="caution">
    <text evidence="1">The sequence shown here is derived from an EMBL/GenBank/DDBJ whole genome shotgun (WGS) entry which is preliminary data.</text>
</comment>
<protein>
    <submittedName>
        <fullName evidence="1">Uncharacterized protein</fullName>
    </submittedName>
</protein>
<evidence type="ECO:0000313" key="2">
    <source>
        <dbReference type="Proteomes" id="UP000579647"/>
    </source>
</evidence>
<gene>
    <name evidence="1" type="ORF">HNR07_005884</name>
</gene>
<proteinExistence type="predicted"/>
<keyword evidence="2" id="KW-1185">Reference proteome</keyword>
<name>A0A840WT61_9ACTN</name>
<dbReference type="RefSeq" id="WP_184368673.1">
    <property type="nucleotide sequence ID" value="NZ_BAAAKM010000063.1"/>
</dbReference>